<dbReference type="Proteomes" id="UP000319818">
    <property type="component" value="Unassembled WGS sequence"/>
</dbReference>
<dbReference type="Pfam" id="PF21320">
    <property type="entry name" value="WHD_Rv2258c"/>
    <property type="match status" value="1"/>
</dbReference>
<feature type="domain" description="S-adenosylmethionine-dependent methyltransferase Rv2258c-like winged HTH" evidence="2">
    <location>
        <begin position="33"/>
        <end position="97"/>
    </location>
</feature>
<dbReference type="PANTHER" id="PTHR45128:SF2">
    <property type="entry name" value="METHYLTRANSFERASE DOMAIN-CONTAINING PROTEIN"/>
    <property type="match status" value="1"/>
</dbReference>
<dbReference type="InterPro" id="IPR029063">
    <property type="entry name" value="SAM-dependent_MTases_sf"/>
</dbReference>
<organism evidence="3 4">
    <name type="scientific">Pseudonocardia cypriaca</name>
    <dbReference type="NCBI Taxonomy" id="882449"/>
    <lineage>
        <taxon>Bacteria</taxon>
        <taxon>Bacillati</taxon>
        <taxon>Actinomycetota</taxon>
        <taxon>Actinomycetes</taxon>
        <taxon>Pseudonocardiales</taxon>
        <taxon>Pseudonocardiaceae</taxon>
        <taxon>Pseudonocardia</taxon>
    </lineage>
</organism>
<dbReference type="Pfam" id="PF13847">
    <property type="entry name" value="Methyltransf_31"/>
    <property type="match status" value="1"/>
</dbReference>
<dbReference type="OrthoDB" id="9801363at2"/>
<dbReference type="InterPro" id="IPR025714">
    <property type="entry name" value="Methyltranfer_dom"/>
</dbReference>
<dbReference type="RefSeq" id="WP_142100215.1">
    <property type="nucleotide sequence ID" value="NZ_VFPH01000001.1"/>
</dbReference>
<gene>
    <name evidence="3" type="ORF">FB388_2360</name>
</gene>
<dbReference type="Gene3D" id="3.40.50.150">
    <property type="entry name" value="Vaccinia Virus protein VP39"/>
    <property type="match status" value="1"/>
</dbReference>
<accession>A0A543GFX9</accession>
<comment type="caution">
    <text evidence="3">The sequence shown here is derived from an EMBL/GenBank/DDBJ whole genome shotgun (WGS) entry which is preliminary data.</text>
</comment>
<reference evidence="3 4" key="1">
    <citation type="submission" date="2019-06" db="EMBL/GenBank/DDBJ databases">
        <title>Sequencing the genomes of 1000 actinobacteria strains.</title>
        <authorList>
            <person name="Klenk H.-P."/>
        </authorList>
    </citation>
    <scope>NUCLEOTIDE SEQUENCE [LARGE SCALE GENOMIC DNA]</scope>
    <source>
        <strain evidence="3 4">DSM 45511</strain>
    </source>
</reference>
<dbReference type="AlphaFoldDB" id="A0A543GFX9"/>
<dbReference type="PANTHER" id="PTHR45128">
    <property type="entry name" value="METHYLTRANSFERASE TYPE 11"/>
    <property type="match status" value="1"/>
</dbReference>
<dbReference type="GO" id="GO:0032259">
    <property type="term" value="P:methylation"/>
    <property type="evidence" value="ECO:0007669"/>
    <property type="project" value="UniProtKB-KW"/>
</dbReference>
<evidence type="ECO:0000259" key="1">
    <source>
        <dbReference type="Pfam" id="PF13847"/>
    </source>
</evidence>
<dbReference type="InterPro" id="IPR036390">
    <property type="entry name" value="WH_DNA-bd_sf"/>
</dbReference>
<dbReference type="CDD" id="cd02440">
    <property type="entry name" value="AdoMet_MTases"/>
    <property type="match status" value="1"/>
</dbReference>
<keyword evidence="3" id="KW-0808">Transferase</keyword>
<dbReference type="SUPFAM" id="SSF46785">
    <property type="entry name" value="Winged helix' DNA-binding domain"/>
    <property type="match status" value="1"/>
</dbReference>
<evidence type="ECO:0000313" key="3">
    <source>
        <dbReference type="EMBL" id="TQM44971.1"/>
    </source>
</evidence>
<evidence type="ECO:0000259" key="2">
    <source>
        <dbReference type="Pfam" id="PF21320"/>
    </source>
</evidence>
<dbReference type="GO" id="GO:0008168">
    <property type="term" value="F:methyltransferase activity"/>
    <property type="evidence" value="ECO:0007669"/>
    <property type="project" value="UniProtKB-KW"/>
</dbReference>
<proteinExistence type="predicted"/>
<sequence length="356" mass="37411">MTTTSPRTSTQSLDDLLAQFVGDLGATMAAGNVVIGDRLGLYRALADAGPLTSADLASYTGTSERYVREWLRGQAAGGAISYRGHTDQYWMTPEQALAFADPDGLVLPGAFQLAVACLADLPAITEAFRTGSGVAWGDHHPEVFTGCERFFRPGYSTNLVSSWVPAIPGLTERLTSGVAVADIGCGLGASTRILAETYPASTVVGFDNHPESIELARSMTAAAGLADRCSFQVARAQEFPGTGYGLVTSFDCLHDMGDPVAAARRVRAALAPDGVWMIVEPYAGASVSENLTPVGRVYYSFSSFLCVPHAVSEGAEDALGNQAGEGAVSRVAEQAGFGHVERVAETPFNIVYEARA</sequence>
<keyword evidence="4" id="KW-1185">Reference proteome</keyword>
<evidence type="ECO:0000313" key="4">
    <source>
        <dbReference type="Proteomes" id="UP000319818"/>
    </source>
</evidence>
<dbReference type="EMBL" id="VFPH01000001">
    <property type="protein sequence ID" value="TQM44971.1"/>
    <property type="molecule type" value="Genomic_DNA"/>
</dbReference>
<dbReference type="InterPro" id="IPR048711">
    <property type="entry name" value="WHD_Rv2258c"/>
</dbReference>
<dbReference type="SUPFAM" id="SSF53335">
    <property type="entry name" value="S-adenosyl-L-methionine-dependent methyltransferases"/>
    <property type="match status" value="1"/>
</dbReference>
<name>A0A543GFX9_9PSEU</name>
<dbReference type="InterPro" id="IPR053173">
    <property type="entry name" value="SAM-binding_MTase"/>
</dbReference>
<keyword evidence="3" id="KW-0489">Methyltransferase</keyword>
<feature type="domain" description="Methyltransferase" evidence="1">
    <location>
        <begin position="175"/>
        <end position="292"/>
    </location>
</feature>
<protein>
    <submittedName>
        <fullName evidence="3">Methyltransferase family protein</fullName>
    </submittedName>
</protein>